<comment type="caution">
    <text evidence="2">The sequence shown here is derived from an EMBL/GenBank/DDBJ whole genome shotgun (WGS) entry which is preliminary data.</text>
</comment>
<feature type="region of interest" description="Disordered" evidence="1">
    <location>
        <begin position="26"/>
        <end position="45"/>
    </location>
</feature>
<name>A0A1X0J5B7_MYCRH</name>
<reference evidence="2 3" key="1">
    <citation type="submission" date="2016-12" db="EMBL/GenBank/DDBJ databases">
        <title>The new phylogeny of genus Mycobacterium.</title>
        <authorList>
            <person name="Tortoli E."/>
            <person name="Trovato A."/>
            <person name="Cirillo D.M."/>
        </authorList>
    </citation>
    <scope>NUCLEOTIDE SEQUENCE [LARGE SCALE GENOMIC DNA]</scope>
    <source>
        <strain evidence="2 3">DSM 44223</strain>
    </source>
</reference>
<dbReference type="Proteomes" id="UP000192534">
    <property type="component" value="Unassembled WGS sequence"/>
</dbReference>
<dbReference type="InterPro" id="IPR046036">
    <property type="entry name" value="DUF5994"/>
</dbReference>
<gene>
    <name evidence="2" type="ORF">BST42_00425</name>
</gene>
<dbReference type="AlphaFoldDB" id="A0A1X0J5B7"/>
<evidence type="ECO:0000313" key="2">
    <source>
        <dbReference type="EMBL" id="ORB56925.1"/>
    </source>
</evidence>
<dbReference type="EMBL" id="MVIH01000001">
    <property type="protein sequence ID" value="ORB56925.1"/>
    <property type="molecule type" value="Genomic_DNA"/>
</dbReference>
<protein>
    <submittedName>
        <fullName evidence="2">Uncharacterized protein</fullName>
    </submittedName>
</protein>
<organism evidence="2 3">
    <name type="scientific">Mycolicibacterium rhodesiae</name>
    <name type="common">Mycobacterium rhodesiae</name>
    <dbReference type="NCBI Taxonomy" id="36814"/>
    <lineage>
        <taxon>Bacteria</taxon>
        <taxon>Bacillati</taxon>
        <taxon>Actinomycetota</taxon>
        <taxon>Actinomycetes</taxon>
        <taxon>Mycobacteriales</taxon>
        <taxon>Mycobacteriaceae</taxon>
        <taxon>Mycolicibacterium</taxon>
    </lineage>
</organism>
<keyword evidence="3" id="KW-1185">Reference proteome</keyword>
<proteinExistence type="predicted"/>
<accession>A0A1X0J5B7</accession>
<sequence>MTTRGCPAFISTFLALRIIDKLRPQRRQASRGGLSDDIHQCPGKLLPMSPADAGLRLQISPNLAETDHVDGAWWPQSNRLAEE</sequence>
<dbReference type="Pfam" id="PF19457">
    <property type="entry name" value="DUF5994"/>
    <property type="match status" value="1"/>
</dbReference>
<evidence type="ECO:0000256" key="1">
    <source>
        <dbReference type="SAM" id="MobiDB-lite"/>
    </source>
</evidence>
<evidence type="ECO:0000313" key="3">
    <source>
        <dbReference type="Proteomes" id="UP000192534"/>
    </source>
</evidence>